<dbReference type="InterPro" id="IPR022385">
    <property type="entry name" value="Rhs_assc_core"/>
</dbReference>
<sequence length="274" mass="30507">MAEQHPDSYYKTPFKFSGKEMDEETGLHYFGARYYDSRSSIWLSVDPLAEKFPSWNPYNYTMQNPINLVDPTGMSPEDNGGEGDPPKKGLIQRISDGLASFFNINLFNDANKLAASKGEDQQVADKLDFNSRLIEGTTKSLEEGKDAISMLHPNGDEIEALTYIFMGDYDGLFSKGSDDGAYYLAGLLIPYVNGKELKAVTKVSMNQLNKLVKTGKAPKSITRFDLGKVKGEINHVHFDDGSALNIDGTWKHGGKVLTNKEIKFLQENGWTIPE</sequence>
<evidence type="ECO:0000256" key="1">
    <source>
        <dbReference type="SAM" id="MobiDB-lite"/>
    </source>
</evidence>
<proteinExistence type="predicted"/>
<keyword evidence="3" id="KW-1185">Reference proteome</keyword>
<accession>A0ABU1TTU8</accession>
<feature type="region of interest" description="Disordered" evidence="1">
    <location>
        <begin position="69"/>
        <end position="89"/>
    </location>
</feature>
<dbReference type="Gene3D" id="2.180.10.10">
    <property type="entry name" value="RHS repeat-associated core"/>
    <property type="match status" value="1"/>
</dbReference>
<evidence type="ECO:0000313" key="3">
    <source>
        <dbReference type="Proteomes" id="UP001255185"/>
    </source>
</evidence>
<gene>
    <name evidence="2" type="ORF">J2X31_003292</name>
</gene>
<dbReference type="NCBIfam" id="TIGR03696">
    <property type="entry name" value="Rhs_assc_core"/>
    <property type="match status" value="1"/>
</dbReference>
<protein>
    <submittedName>
        <fullName evidence="2">RHS repeat-associated protein</fullName>
    </submittedName>
</protein>
<reference evidence="2 3" key="1">
    <citation type="submission" date="2023-07" db="EMBL/GenBank/DDBJ databases">
        <title>Sorghum-associated microbial communities from plants grown in Nebraska, USA.</title>
        <authorList>
            <person name="Schachtman D."/>
        </authorList>
    </citation>
    <scope>NUCLEOTIDE SEQUENCE [LARGE SCALE GENOMIC DNA]</scope>
    <source>
        <strain evidence="2 3">3773</strain>
    </source>
</reference>
<name>A0ABU1TTU8_9FLAO</name>
<dbReference type="Proteomes" id="UP001255185">
    <property type="component" value="Unassembled WGS sequence"/>
</dbReference>
<evidence type="ECO:0000313" key="2">
    <source>
        <dbReference type="EMBL" id="MDR6969265.1"/>
    </source>
</evidence>
<dbReference type="EMBL" id="JAVDVI010000017">
    <property type="protein sequence ID" value="MDR6969265.1"/>
    <property type="molecule type" value="Genomic_DNA"/>
</dbReference>
<dbReference type="PANTHER" id="PTHR32305">
    <property type="match status" value="1"/>
</dbReference>
<dbReference type="InterPro" id="IPR050708">
    <property type="entry name" value="T6SS_VgrG/RHS"/>
</dbReference>
<dbReference type="PANTHER" id="PTHR32305:SF15">
    <property type="entry name" value="PROTEIN RHSA-RELATED"/>
    <property type="match status" value="1"/>
</dbReference>
<comment type="caution">
    <text evidence="2">The sequence shown here is derived from an EMBL/GenBank/DDBJ whole genome shotgun (WGS) entry which is preliminary data.</text>
</comment>
<organism evidence="2 3">
    <name type="scientific">Flavobacterium arsenatis</name>
    <dbReference type="NCBI Taxonomy" id="1484332"/>
    <lineage>
        <taxon>Bacteria</taxon>
        <taxon>Pseudomonadati</taxon>
        <taxon>Bacteroidota</taxon>
        <taxon>Flavobacteriia</taxon>
        <taxon>Flavobacteriales</taxon>
        <taxon>Flavobacteriaceae</taxon>
        <taxon>Flavobacterium</taxon>
    </lineage>
</organism>